<sequence>MSEPNDSNVQVIENAYHSQIRPGDHVTWEWSRVRNGVTITDRLEGVAAWRDGHGEWITEDGDSVTAGEGEGITITVRRPVQELPTEDGVVIVPADGHESITTTDGQMFARLTFTTKKSIWYGPNIAAQPGDYVIQTTSRSRITPGTWKVDDQ</sequence>
<protein>
    <submittedName>
        <fullName evidence="1">Uncharacterized protein</fullName>
    </submittedName>
</protein>
<name>A0AAW6ZGK1_9ACTO</name>
<comment type="caution">
    <text evidence="1">The sequence shown here is derived from an EMBL/GenBank/DDBJ whole genome shotgun (WGS) entry which is preliminary data.</text>
</comment>
<organism evidence="1 2">
    <name type="scientific">Trueperella bernardiae</name>
    <dbReference type="NCBI Taxonomy" id="59561"/>
    <lineage>
        <taxon>Bacteria</taxon>
        <taxon>Bacillati</taxon>
        <taxon>Actinomycetota</taxon>
        <taxon>Actinomycetes</taxon>
        <taxon>Actinomycetales</taxon>
        <taxon>Actinomycetaceae</taxon>
        <taxon>Trueperella</taxon>
    </lineage>
</organism>
<reference evidence="1" key="1">
    <citation type="submission" date="2023-05" db="EMBL/GenBank/DDBJ databases">
        <title>Genomic Catalog of Human Bladder Bacteria.</title>
        <authorList>
            <person name="Du J."/>
        </authorList>
    </citation>
    <scope>NUCLEOTIDE SEQUENCE</scope>
    <source>
        <strain evidence="1">UMB1304A</strain>
    </source>
</reference>
<dbReference type="AlphaFoldDB" id="A0AAW6ZGK1"/>
<accession>A0AAW6ZGK1</accession>
<dbReference type="RefSeq" id="WP_285170779.1">
    <property type="nucleotide sequence ID" value="NZ_JASPDQ010000020.1"/>
</dbReference>
<gene>
    <name evidence="1" type="ORF">QP858_07995</name>
</gene>
<evidence type="ECO:0000313" key="2">
    <source>
        <dbReference type="Proteomes" id="UP001225576"/>
    </source>
</evidence>
<dbReference type="EMBL" id="JASPDQ010000020">
    <property type="protein sequence ID" value="MDK8602395.1"/>
    <property type="molecule type" value="Genomic_DNA"/>
</dbReference>
<proteinExistence type="predicted"/>
<evidence type="ECO:0000313" key="1">
    <source>
        <dbReference type="EMBL" id="MDK8602395.1"/>
    </source>
</evidence>
<dbReference type="Proteomes" id="UP001225576">
    <property type="component" value="Unassembled WGS sequence"/>
</dbReference>